<keyword evidence="4" id="KW-0472">Membrane</keyword>
<keyword evidence="7" id="KW-1185">Reference proteome</keyword>
<evidence type="ECO:0000256" key="4">
    <source>
        <dbReference type="ARBA" id="ARBA00023136"/>
    </source>
</evidence>
<evidence type="ECO:0000256" key="3">
    <source>
        <dbReference type="ARBA" id="ARBA00022989"/>
    </source>
</evidence>
<dbReference type="PANTHER" id="PTHR44755">
    <property type="entry name" value="NATRIURETIC PEPTIDE RECEPTOR 3-RELATED"/>
    <property type="match status" value="1"/>
</dbReference>
<dbReference type="Gene3D" id="3.40.50.2300">
    <property type="match status" value="2"/>
</dbReference>
<dbReference type="Pfam" id="PF01094">
    <property type="entry name" value="ANF_receptor"/>
    <property type="match status" value="1"/>
</dbReference>
<dbReference type="OrthoDB" id="5971659at2759"/>
<evidence type="ECO:0000256" key="2">
    <source>
        <dbReference type="ARBA" id="ARBA00022692"/>
    </source>
</evidence>
<dbReference type="InterPro" id="IPR001828">
    <property type="entry name" value="ANF_lig-bd_rcpt"/>
</dbReference>
<comment type="caution">
    <text evidence="6">The sequence shown here is derived from an EMBL/GenBank/DDBJ whole genome shotgun (WGS) entry which is preliminary data.</text>
</comment>
<dbReference type="InterPro" id="IPR028082">
    <property type="entry name" value="Peripla_BP_I"/>
</dbReference>
<dbReference type="PANTHER" id="PTHR44755:SF8">
    <property type="entry name" value="RECEPTOR LIGAND BINDING REGION DOMAIN-CONTAINING PROTEIN"/>
    <property type="match status" value="1"/>
</dbReference>
<dbReference type="AlphaFoldDB" id="A0A7D9LDJ0"/>
<dbReference type="SUPFAM" id="SSF53822">
    <property type="entry name" value="Periplasmic binding protein-like I"/>
    <property type="match status" value="1"/>
</dbReference>
<feature type="non-terminal residue" evidence="6">
    <location>
        <position position="1"/>
    </location>
</feature>
<evidence type="ECO:0000259" key="5">
    <source>
        <dbReference type="Pfam" id="PF01094"/>
    </source>
</evidence>
<gene>
    <name evidence="6" type="ORF">PACLA_8A048719</name>
</gene>
<protein>
    <recommendedName>
        <fullName evidence="5">Receptor ligand binding region domain-containing protein</fullName>
    </recommendedName>
</protein>
<evidence type="ECO:0000256" key="1">
    <source>
        <dbReference type="ARBA" id="ARBA00004370"/>
    </source>
</evidence>
<sequence length="245" mass="27988">MYQTMNRAALLLASLQLSLAYHLQFFVPLSNEGVSWDDTEYGKSYAHGLTIAIDDVNNDPTILPGFKLTYSWTDSTDNDAVLQKMYNNGTHHLSTKNGSVDVFIGPASKCQAPANVAEALNIPMISYYCSEGGYFMKQEYPLFIQTYQNTNSQAASALLSLLKSQGWMRIGVIYEERNDYWIQFKNTMLKRTDIHVAASHEVPLVRKFSQFGERFLEFEEMKQRNQSLAKVRKVLTDMAHEQRIK</sequence>
<evidence type="ECO:0000313" key="7">
    <source>
        <dbReference type="Proteomes" id="UP001152795"/>
    </source>
</evidence>
<dbReference type="GO" id="GO:0016020">
    <property type="term" value="C:membrane"/>
    <property type="evidence" value="ECO:0007669"/>
    <property type="project" value="UniProtKB-SubCell"/>
</dbReference>
<comment type="subcellular location">
    <subcellularLocation>
        <location evidence="1">Membrane</location>
    </subcellularLocation>
</comment>
<proteinExistence type="predicted"/>
<dbReference type="Proteomes" id="UP001152795">
    <property type="component" value="Unassembled WGS sequence"/>
</dbReference>
<accession>A0A7D9LDJ0</accession>
<name>A0A7D9LDJ0_PARCT</name>
<dbReference type="InterPro" id="IPR052612">
    <property type="entry name" value="ANP_Clearance_Receptor"/>
</dbReference>
<keyword evidence="3" id="KW-1133">Transmembrane helix</keyword>
<dbReference type="EMBL" id="CACRXK020017077">
    <property type="protein sequence ID" value="CAB4030699.1"/>
    <property type="molecule type" value="Genomic_DNA"/>
</dbReference>
<evidence type="ECO:0000313" key="6">
    <source>
        <dbReference type="EMBL" id="CAB4030699.1"/>
    </source>
</evidence>
<organism evidence="6 7">
    <name type="scientific">Paramuricea clavata</name>
    <name type="common">Red gorgonian</name>
    <name type="synonym">Violescent sea-whip</name>
    <dbReference type="NCBI Taxonomy" id="317549"/>
    <lineage>
        <taxon>Eukaryota</taxon>
        <taxon>Metazoa</taxon>
        <taxon>Cnidaria</taxon>
        <taxon>Anthozoa</taxon>
        <taxon>Octocorallia</taxon>
        <taxon>Malacalcyonacea</taxon>
        <taxon>Plexauridae</taxon>
        <taxon>Paramuricea</taxon>
    </lineage>
</organism>
<reference evidence="6" key="1">
    <citation type="submission" date="2020-04" db="EMBL/GenBank/DDBJ databases">
        <authorList>
            <person name="Alioto T."/>
            <person name="Alioto T."/>
            <person name="Gomez Garrido J."/>
        </authorList>
    </citation>
    <scope>NUCLEOTIDE SEQUENCE</scope>
    <source>
        <strain evidence="6">A484AB</strain>
    </source>
</reference>
<dbReference type="GO" id="GO:0038023">
    <property type="term" value="F:signaling receptor activity"/>
    <property type="evidence" value="ECO:0007669"/>
    <property type="project" value="TreeGrafter"/>
</dbReference>
<keyword evidence="2" id="KW-0812">Transmembrane</keyword>
<feature type="domain" description="Receptor ligand binding region" evidence="5">
    <location>
        <begin position="49"/>
        <end position="209"/>
    </location>
</feature>
<dbReference type="GO" id="GO:0007165">
    <property type="term" value="P:signal transduction"/>
    <property type="evidence" value="ECO:0007669"/>
    <property type="project" value="TreeGrafter"/>
</dbReference>
<dbReference type="GO" id="GO:0017046">
    <property type="term" value="F:peptide hormone binding"/>
    <property type="evidence" value="ECO:0007669"/>
    <property type="project" value="TreeGrafter"/>
</dbReference>